<keyword evidence="2 4" id="KW-0547">Nucleotide-binding</keyword>
<dbReference type="CDD" id="cd01856">
    <property type="entry name" value="YlqF"/>
    <property type="match status" value="1"/>
</dbReference>
<dbReference type="PANTHER" id="PTHR45782">
    <property type="entry name" value="MITOCHONDRIAL RIBOSOME-ASSOCIATED GTPASE 1"/>
    <property type="match status" value="1"/>
</dbReference>
<evidence type="ECO:0000256" key="2">
    <source>
        <dbReference type="ARBA" id="ARBA00022741"/>
    </source>
</evidence>
<feature type="domain" description="G" evidence="6">
    <location>
        <begin position="125"/>
        <end position="213"/>
    </location>
</feature>
<sequence>MMATIQWYPGHMAKAFRQIKEKLKYIDIFIELVDARIPWSSKNPQLEEISANKPTLLVLQKADLADHKITTQWLNYYRTNGQPAIAIDVNDVKVNKLITKAVLNVLDGQINSQINKGIQNEIIHAVICGIPNVGKSTLLNRLINKKVAKTGNKPGVTKKEQWLKVNDKLQILDTPGVLWPKFSDQTIGLKLSLIGSIKDSLFAKDDAVLFLFASLRKQQKLSVIFNRYHLNDDLTSLSNVDLLLNITKKLGYKDDYDRACENIINDLRKGKLGKISLDLVDDLESNDINETNIERN</sequence>
<dbReference type="InterPro" id="IPR019991">
    <property type="entry name" value="GTP-bd_ribosome_bgen"/>
</dbReference>
<dbReference type="Proteomes" id="UP000823614">
    <property type="component" value="Unassembled WGS sequence"/>
</dbReference>
<feature type="binding site" evidence="5">
    <location>
        <begin position="132"/>
        <end position="137"/>
    </location>
    <ligand>
        <name>GTP</name>
        <dbReference type="ChEBI" id="CHEBI:37565"/>
    </ligand>
</feature>
<dbReference type="Pfam" id="PF01926">
    <property type="entry name" value="MMR_HSR1"/>
    <property type="match status" value="1"/>
</dbReference>
<feature type="binding site" evidence="5">
    <location>
        <position position="176"/>
    </location>
    <ligand>
        <name>GTP</name>
        <dbReference type="ChEBI" id="CHEBI:37565"/>
    </ligand>
</feature>
<dbReference type="FunFam" id="3.40.50.300:FF:000590">
    <property type="entry name" value="Ribosome biogenesis GTPase A"/>
    <property type="match status" value="1"/>
</dbReference>
<comment type="similarity">
    <text evidence="4">Belongs to the TRAFAC class YlqF/YawG GTPase family. MTG1 subfamily.</text>
</comment>
<dbReference type="AlphaFoldDB" id="A0A9D9E8D8"/>
<dbReference type="NCBIfam" id="TIGR03596">
    <property type="entry name" value="GTPase_YlqF"/>
    <property type="match status" value="1"/>
</dbReference>
<dbReference type="SUPFAM" id="SSF52540">
    <property type="entry name" value="P-loop containing nucleoside triphosphate hydrolases"/>
    <property type="match status" value="1"/>
</dbReference>
<comment type="function">
    <text evidence="4">Required for a late step of 50S ribosomal subunit assembly. Has GTPase activity.</text>
</comment>
<dbReference type="Gene3D" id="1.10.1580.10">
    <property type="match status" value="1"/>
</dbReference>
<accession>A0A9D9E8D8</accession>
<organism evidence="7 8">
    <name type="scientific">Candidatus Gallilactobacillus intestinavium</name>
    <dbReference type="NCBI Taxonomy" id="2840838"/>
    <lineage>
        <taxon>Bacteria</taxon>
        <taxon>Bacillati</taxon>
        <taxon>Bacillota</taxon>
        <taxon>Bacilli</taxon>
        <taxon>Lactobacillales</taxon>
        <taxon>Lactobacillaceae</taxon>
        <taxon>Lactobacillaceae incertae sedis</taxon>
        <taxon>Candidatus Gallilactobacillus</taxon>
    </lineage>
</organism>
<evidence type="ECO:0000313" key="8">
    <source>
        <dbReference type="Proteomes" id="UP000823614"/>
    </source>
</evidence>
<dbReference type="GO" id="GO:0005737">
    <property type="term" value="C:cytoplasm"/>
    <property type="evidence" value="ECO:0007669"/>
    <property type="project" value="UniProtKB-SubCell"/>
</dbReference>
<dbReference type="Gene3D" id="3.40.50.300">
    <property type="entry name" value="P-loop containing nucleotide triphosphate hydrolases"/>
    <property type="match status" value="1"/>
</dbReference>
<dbReference type="InterPro" id="IPR027417">
    <property type="entry name" value="P-loop_NTPase"/>
</dbReference>
<comment type="caution">
    <text evidence="7">The sequence shown here is derived from an EMBL/GenBank/DDBJ whole genome shotgun (WGS) entry which is preliminary data.</text>
</comment>
<evidence type="ECO:0000259" key="6">
    <source>
        <dbReference type="Pfam" id="PF01926"/>
    </source>
</evidence>
<dbReference type="GO" id="GO:0005525">
    <property type="term" value="F:GTP binding"/>
    <property type="evidence" value="ECO:0007669"/>
    <property type="project" value="UniProtKB-KW"/>
</dbReference>
<name>A0A9D9E8D8_9LACO</name>
<dbReference type="GO" id="GO:0003924">
    <property type="term" value="F:GTPase activity"/>
    <property type="evidence" value="ECO:0007669"/>
    <property type="project" value="TreeGrafter"/>
</dbReference>
<dbReference type="InterPro" id="IPR023179">
    <property type="entry name" value="GTP-bd_ortho_bundle_sf"/>
</dbReference>
<protein>
    <recommendedName>
        <fullName evidence="1 4">Ribosome biogenesis GTPase A</fullName>
    </recommendedName>
</protein>
<evidence type="ECO:0000256" key="5">
    <source>
        <dbReference type="PIRSR" id="PIRSR006230-1"/>
    </source>
</evidence>
<proteinExistence type="inferred from homology"/>
<dbReference type="EMBL" id="JADIMP010000006">
    <property type="protein sequence ID" value="MBO8440859.1"/>
    <property type="molecule type" value="Genomic_DNA"/>
</dbReference>
<reference evidence="7" key="2">
    <citation type="journal article" date="2021" name="PeerJ">
        <title>Extensive microbial diversity within the chicken gut microbiome revealed by metagenomics and culture.</title>
        <authorList>
            <person name="Gilroy R."/>
            <person name="Ravi A."/>
            <person name="Getino M."/>
            <person name="Pursley I."/>
            <person name="Horton D.L."/>
            <person name="Alikhan N.F."/>
            <person name="Baker D."/>
            <person name="Gharbi K."/>
            <person name="Hall N."/>
            <person name="Watson M."/>
            <person name="Adriaenssens E.M."/>
            <person name="Foster-Nyarko E."/>
            <person name="Jarju S."/>
            <person name="Secka A."/>
            <person name="Antonio M."/>
            <person name="Oren A."/>
            <person name="Chaudhuri R.R."/>
            <person name="La Ragione R."/>
            <person name="Hildebrand F."/>
            <person name="Pallen M.J."/>
        </authorList>
    </citation>
    <scope>NUCLEOTIDE SEQUENCE</scope>
    <source>
        <strain evidence="7">C6-149</strain>
    </source>
</reference>
<dbReference type="GO" id="GO:0006412">
    <property type="term" value="P:translation"/>
    <property type="evidence" value="ECO:0007669"/>
    <property type="project" value="TreeGrafter"/>
</dbReference>
<dbReference type="PANTHER" id="PTHR45782:SF4">
    <property type="entry name" value="MITOCHONDRIAL RIBOSOME-ASSOCIATED GTPASE 1"/>
    <property type="match status" value="1"/>
</dbReference>
<dbReference type="InterPro" id="IPR016478">
    <property type="entry name" value="GTPase_MTG1"/>
</dbReference>
<gene>
    <name evidence="7" type="primary">ylqF</name>
    <name evidence="7" type="ORF">IAA89_00175</name>
</gene>
<evidence type="ECO:0000313" key="7">
    <source>
        <dbReference type="EMBL" id="MBO8440859.1"/>
    </source>
</evidence>
<evidence type="ECO:0000256" key="3">
    <source>
        <dbReference type="ARBA" id="ARBA00023134"/>
    </source>
</evidence>
<reference evidence="7" key="1">
    <citation type="submission" date="2020-10" db="EMBL/GenBank/DDBJ databases">
        <authorList>
            <person name="Gilroy R."/>
        </authorList>
    </citation>
    <scope>NUCLEOTIDE SEQUENCE</scope>
    <source>
        <strain evidence="7">C6-149</strain>
    </source>
</reference>
<keyword evidence="3 4" id="KW-0342">GTP-binding</keyword>
<dbReference type="PIRSF" id="PIRSF006230">
    <property type="entry name" value="MG442"/>
    <property type="match status" value="1"/>
</dbReference>
<comment type="subcellular location">
    <subcellularLocation>
        <location evidence="4">Cytoplasm</location>
    </subcellularLocation>
</comment>
<dbReference type="InterPro" id="IPR006073">
    <property type="entry name" value="GTP-bd"/>
</dbReference>
<evidence type="ECO:0000256" key="4">
    <source>
        <dbReference type="PIRNR" id="PIRNR006230"/>
    </source>
</evidence>
<evidence type="ECO:0000256" key="1">
    <source>
        <dbReference type="ARBA" id="ARBA00014898"/>
    </source>
</evidence>
<keyword evidence="4" id="KW-0963">Cytoplasm</keyword>